<dbReference type="Proteomes" id="UP000649617">
    <property type="component" value="Unassembled WGS sequence"/>
</dbReference>
<dbReference type="AlphaFoldDB" id="A0A812YQJ3"/>
<organism evidence="1 2">
    <name type="scientific">Symbiodinium pilosum</name>
    <name type="common">Dinoflagellate</name>
    <dbReference type="NCBI Taxonomy" id="2952"/>
    <lineage>
        <taxon>Eukaryota</taxon>
        <taxon>Sar</taxon>
        <taxon>Alveolata</taxon>
        <taxon>Dinophyceae</taxon>
        <taxon>Suessiales</taxon>
        <taxon>Symbiodiniaceae</taxon>
        <taxon>Symbiodinium</taxon>
    </lineage>
</organism>
<dbReference type="EMBL" id="CAJNIZ010048192">
    <property type="protein sequence ID" value="CAE7784110.1"/>
    <property type="molecule type" value="Genomic_DNA"/>
</dbReference>
<protein>
    <submittedName>
        <fullName evidence="1">Clcn7 protein</fullName>
    </submittedName>
</protein>
<evidence type="ECO:0000313" key="1">
    <source>
        <dbReference type="EMBL" id="CAE7784110.1"/>
    </source>
</evidence>
<evidence type="ECO:0000313" key="2">
    <source>
        <dbReference type="Proteomes" id="UP000649617"/>
    </source>
</evidence>
<keyword evidence="2" id="KW-1185">Reference proteome</keyword>
<dbReference type="OrthoDB" id="10552170at2759"/>
<sequence length="179" mass="20005">MASHGDLATFLSRGPVPASVPAALLEGPLVCLQDFAEADLQDLVWQSFHFFNTKFFGNQLFVDEIRFRGSVPGCSEASEGAEAAVLCEFSGDFTAARLWIEFIWPFCRKWPVTRMASVLLHEMVHVSQDSSWARWDSAATAHSSHFLRICADLNQVCQDQDFPFFPNVLTESWVLLGVS</sequence>
<comment type="caution">
    <text evidence="1">The sequence shown here is derived from an EMBL/GenBank/DDBJ whole genome shotgun (WGS) entry which is preliminary data.</text>
</comment>
<gene>
    <name evidence="1" type="primary">Clcn7</name>
    <name evidence="1" type="ORF">SPIL2461_LOCUS23352</name>
</gene>
<proteinExistence type="predicted"/>
<reference evidence="1" key="1">
    <citation type="submission" date="2021-02" db="EMBL/GenBank/DDBJ databases">
        <authorList>
            <person name="Dougan E. K."/>
            <person name="Rhodes N."/>
            <person name="Thang M."/>
            <person name="Chan C."/>
        </authorList>
    </citation>
    <scope>NUCLEOTIDE SEQUENCE</scope>
</reference>
<name>A0A812YQJ3_SYMPI</name>
<accession>A0A812YQJ3</accession>